<dbReference type="InterPro" id="IPR005094">
    <property type="entry name" value="Endonuclease_MobA/VirD2"/>
</dbReference>
<evidence type="ECO:0000313" key="2">
    <source>
        <dbReference type="EMBL" id="EGG54467.1"/>
    </source>
</evidence>
<feature type="domain" description="MobA/VirD2-like nuclease" evidence="1">
    <location>
        <begin position="81"/>
        <end position="191"/>
    </location>
</feature>
<dbReference type="Proteomes" id="UP000005156">
    <property type="component" value="Unassembled WGS sequence"/>
</dbReference>
<protein>
    <recommendedName>
        <fullName evidence="1">MobA/VirD2-like nuclease domain-containing protein</fullName>
    </recommendedName>
</protein>
<reference evidence="2 3" key="1">
    <citation type="submission" date="2011-02" db="EMBL/GenBank/DDBJ databases">
        <authorList>
            <person name="Weinstock G."/>
            <person name="Sodergren E."/>
            <person name="Clifton S."/>
            <person name="Fulton L."/>
            <person name="Fulton B."/>
            <person name="Courtney L."/>
            <person name="Fronick C."/>
            <person name="Harrison M."/>
            <person name="Strong C."/>
            <person name="Farmer C."/>
            <person name="Delahaunty K."/>
            <person name="Markovic C."/>
            <person name="Hall O."/>
            <person name="Minx P."/>
            <person name="Tomlinson C."/>
            <person name="Mitreva M."/>
            <person name="Hou S."/>
            <person name="Chen J."/>
            <person name="Wollam A."/>
            <person name="Pepin K.H."/>
            <person name="Johnson M."/>
            <person name="Bhonagiri V."/>
            <person name="Zhang X."/>
            <person name="Suruliraj S."/>
            <person name="Warren W."/>
            <person name="Chinwalla A."/>
            <person name="Mardis E.R."/>
            <person name="Wilson R.K."/>
        </authorList>
    </citation>
    <scope>NUCLEOTIDE SEQUENCE [LARGE SCALE GENOMIC DNA]</scope>
    <source>
        <strain evidence="2 3">YIT 11859</strain>
    </source>
</reference>
<dbReference type="AlphaFoldDB" id="F3QKI8"/>
<dbReference type="eggNOG" id="COG3843">
    <property type="taxonomic scope" value="Bacteria"/>
</dbReference>
<dbReference type="OrthoDB" id="7173932at2"/>
<dbReference type="HOGENOM" id="CLU_055617_0_0_4"/>
<dbReference type="Gene3D" id="3.30.930.30">
    <property type="match status" value="1"/>
</dbReference>
<dbReference type="EMBL" id="AFBP01000038">
    <property type="protein sequence ID" value="EGG54467.1"/>
    <property type="molecule type" value="Genomic_DNA"/>
</dbReference>
<evidence type="ECO:0000259" key="1">
    <source>
        <dbReference type="Pfam" id="PF03432"/>
    </source>
</evidence>
<keyword evidence="3" id="KW-1185">Reference proteome</keyword>
<dbReference type="GeneID" id="43348857"/>
<organism evidence="2 3">
    <name type="scientific">Parasutterella excrementihominis YIT 11859</name>
    <dbReference type="NCBI Taxonomy" id="762966"/>
    <lineage>
        <taxon>Bacteria</taxon>
        <taxon>Pseudomonadati</taxon>
        <taxon>Pseudomonadota</taxon>
        <taxon>Betaproteobacteria</taxon>
        <taxon>Burkholderiales</taxon>
        <taxon>Sutterellaceae</taxon>
        <taxon>Parasutterella</taxon>
    </lineage>
</organism>
<dbReference type="RefSeq" id="WP_008864254.1">
    <property type="nucleotide sequence ID" value="NZ_GL883710.1"/>
</dbReference>
<evidence type="ECO:0000313" key="3">
    <source>
        <dbReference type="Proteomes" id="UP000005156"/>
    </source>
</evidence>
<name>F3QKI8_9BURK</name>
<gene>
    <name evidence="2" type="ORF">HMPREF9439_01448</name>
</gene>
<accession>F3QKI8</accession>
<dbReference type="Pfam" id="PF03432">
    <property type="entry name" value="Relaxase"/>
    <property type="match status" value="1"/>
</dbReference>
<comment type="caution">
    <text evidence="2">The sequence shown here is derived from an EMBL/GenBank/DDBJ whole genome shotgun (WGS) entry which is preliminary data.</text>
</comment>
<proteinExistence type="predicted"/>
<sequence>MSEKILKTLDDLYPYAIRKTKGRVSKIERLSTLNSYHKAWGVVRKTPEVMVKLGRSDVKDFPHIKAIADYISRNGKLTLEDKDGNLYQGKDEYSEILKNWRTQNEIPEQDEGKSFARRIILSMPKGTDEKSFESACRLWAKDCLGDYDYLMTFHFEYSDKKTTHPHCHILLSTLGKDKKRLHLTNVERAVLREHFAVCLNRFGIRANCTTRFVRGRTQRPATQQEFNAAKRFKANKERAQVYAIAKKRKKTELTNNQQARINEASEAIRQGKDIPDHPAIKKLKKKRGDLLNKAKTAAGELLQSQNPVHQELGQRMSHFYKNLEPVESQQQKIVRVFNEQKAERIRRMQAMKKRKKEQGNAR</sequence>